<dbReference type="EMBL" id="DTBD01000067">
    <property type="protein sequence ID" value="HGQ65049.1"/>
    <property type="molecule type" value="Genomic_DNA"/>
</dbReference>
<organism evidence="3">
    <name type="scientific">Ignisphaera aggregans</name>
    <dbReference type="NCBI Taxonomy" id="334771"/>
    <lineage>
        <taxon>Archaea</taxon>
        <taxon>Thermoproteota</taxon>
        <taxon>Thermoprotei</taxon>
        <taxon>Desulfurococcales</taxon>
        <taxon>Desulfurococcaceae</taxon>
        <taxon>Ignisphaera</taxon>
    </lineage>
</organism>
<evidence type="ECO:0000313" key="3">
    <source>
        <dbReference type="EMBL" id="HGQ65049.1"/>
    </source>
</evidence>
<gene>
    <name evidence="3" type="ORF">ENU08_07390</name>
    <name evidence="2" type="ORF">ENU41_00775</name>
</gene>
<dbReference type="AlphaFoldDB" id="A0A7C4NLY6"/>
<dbReference type="EMBL" id="DTCK01000008">
    <property type="protein sequence ID" value="HGQ35199.1"/>
    <property type="molecule type" value="Genomic_DNA"/>
</dbReference>
<reference evidence="3" key="1">
    <citation type="journal article" date="2020" name="mSystems">
        <title>Genome- and Community-Level Interaction Insights into Carbon Utilization and Element Cycling Functions of Hydrothermarchaeota in Hydrothermal Sediment.</title>
        <authorList>
            <person name="Zhou Z."/>
            <person name="Liu Y."/>
            <person name="Xu W."/>
            <person name="Pan J."/>
            <person name="Luo Z.H."/>
            <person name="Li M."/>
        </authorList>
    </citation>
    <scope>NUCLEOTIDE SEQUENCE [LARGE SCALE GENOMIC DNA]</scope>
    <source>
        <strain evidence="3">SpSt-637</strain>
        <strain evidence="2">SpSt-667</strain>
    </source>
</reference>
<accession>A0A7C4NLY6</accession>
<sequence>MGEDLREAVVELEERISELEHQVEKLSNVVKWLTSAVVVVPQELIEINNRCSSVSDELARIAVEYQCVPQHISEKYKRLPLYWIEIGLTRLREDIESKYSILMKVIESIEEFDNLVAEVLNNMIDGFIGANLVAVIEVVLAISAKLNIEFNELASIFINSLGKELIKKGIELNAITRYYGEEAPQKWKKIIED</sequence>
<proteinExistence type="predicted"/>
<evidence type="ECO:0000256" key="1">
    <source>
        <dbReference type="SAM" id="Coils"/>
    </source>
</evidence>
<protein>
    <submittedName>
        <fullName evidence="3">Uncharacterized protein</fullName>
    </submittedName>
</protein>
<feature type="coiled-coil region" evidence="1">
    <location>
        <begin position="2"/>
        <end position="29"/>
    </location>
</feature>
<evidence type="ECO:0000313" key="2">
    <source>
        <dbReference type="EMBL" id="HGQ35199.1"/>
    </source>
</evidence>
<comment type="caution">
    <text evidence="3">The sequence shown here is derived from an EMBL/GenBank/DDBJ whole genome shotgun (WGS) entry which is preliminary data.</text>
</comment>
<keyword evidence="1" id="KW-0175">Coiled coil</keyword>
<name>A0A7C4NLY6_9CREN</name>